<evidence type="ECO:0000313" key="12">
    <source>
        <dbReference type="Proteomes" id="UP001279410"/>
    </source>
</evidence>
<comment type="subcellular location">
    <subcellularLocation>
        <location evidence="3">Cell projection</location>
        <location evidence="3">Axon</location>
    </subcellularLocation>
    <subcellularLocation>
        <location evidence="1">Cell projection</location>
        <location evidence="1">Dendrite</location>
    </subcellularLocation>
    <subcellularLocation>
        <location evidence="2">Membrane</location>
        <topology evidence="2">Single-pass type I membrane protein</topology>
    </subcellularLocation>
</comment>
<dbReference type="InterPro" id="IPR003599">
    <property type="entry name" value="Ig_sub"/>
</dbReference>
<dbReference type="InterPro" id="IPR036179">
    <property type="entry name" value="Ig-like_dom_sf"/>
</dbReference>
<evidence type="ECO:0000256" key="9">
    <source>
        <dbReference type="SAM" id="MobiDB-lite"/>
    </source>
</evidence>
<evidence type="ECO:0000256" key="3">
    <source>
        <dbReference type="ARBA" id="ARBA00004489"/>
    </source>
</evidence>
<dbReference type="PROSITE" id="PS50835">
    <property type="entry name" value="IG_LIKE"/>
    <property type="match status" value="1"/>
</dbReference>
<dbReference type="AlphaFoldDB" id="A0AAD3NGP5"/>
<dbReference type="PANTHER" id="PTHR11973">
    <property type="entry name" value="CELL SURFACE GLYCOPROTEIN MUC18-RELATED"/>
    <property type="match status" value="1"/>
</dbReference>
<dbReference type="GO" id="GO:0030424">
    <property type="term" value="C:axon"/>
    <property type="evidence" value="ECO:0007669"/>
    <property type="project" value="UniProtKB-SubCell"/>
</dbReference>
<dbReference type="InterPro" id="IPR003598">
    <property type="entry name" value="Ig_sub2"/>
</dbReference>
<dbReference type="SUPFAM" id="SSF48726">
    <property type="entry name" value="Immunoglobulin"/>
    <property type="match status" value="1"/>
</dbReference>
<reference evidence="11" key="1">
    <citation type="submission" date="2022-08" db="EMBL/GenBank/DDBJ databases">
        <title>Genome sequencing of akame (Lates japonicus).</title>
        <authorList>
            <person name="Hashiguchi Y."/>
            <person name="Takahashi H."/>
        </authorList>
    </citation>
    <scope>NUCLEOTIDE SEQUENCE</scope>
    <source>
        <strain evidence="11">Kochi</strain>
    </source>
</reference>
<evidence type="ECO:0000256" key="2">
    <source>
        <dbReference type="ARBA" id="ARBA00004479"/>
    </source>
</evidence>
<dbReference type="SMART" id="SM00408">
    <property type="entry name" value="IGc2"/>
    <property type="match status" value="1"/>
</dbReference>
<gene>
    <name evidence="11" type="ORF">AKAME5_002342400</name>
</gene>
<dbReference type="PANTHER" id="PTHR11973:SF2">
    <property type="entry name" value="CD166 ANTIGEN"/>
    <property type="match status" value="1"/>
</dbReference>
<organism evidence="11 12">
    <name type="scientific">Lates japonicus</name>
    <name type="common">Japanese lates</name>
    <dbReference type="NCBI Taxonomy" id="270547"/>
    <lineage>
        <taxon>Eukaryota</taxon>
        <taxon>Metazoa</taxon>
        <taxon>Chordata</taxon>
        <taxon>Craniata</taxon>
        <taxon>Vertebrata</taxon>
        <taxon>Euteleostomi</taxon>
        <taxon>Actinopterygii</taxon>
        <taxon>Neopterygii</taxon>
        <taxon>Teleostei</taxon>
        <taxon>Neoteleostei</taxon>
        <taxon>Acanthomorphata</taxon>
        <taxon>Carangaria</taxon>
        <taxon>Carangaria incertae sedis</taxon>
        <taxon>Centropomidae</taxon>
        <taxon>Lates</taxon>
    </lineage>
</organism>
<dbReference type="GO" id="GO:0005886">
    <property type="term" value="C:plasma membrane"/>
    <property type="evidence" value="ECO:0007669"/>
    <property type="project" value="TreeGrafter"/>
</dbReference>
<dbReference type="InterPro" id="IPR051116">
    <property type="entry name" value="Surface_Rcpt/Adhesion_Mol"/>
</dbReference>
<keyword evidence="8" id="KW-0966">Cell projection</keyword>
<evidence type="ECO:0000256" key="4">
    <source>
        <dbReference type="ARBA" id="ARBA00022692"/>
    </source>
</evidence>
<dbReference type="Gene3D" id="2.60.40.10">
    <property type="entry name" value="Immunoglobulins"/>
    <property type="match status" value="1"/>
</dbReference>
<keyword evidence="7" id="KW-0325">Glycoprotein</keyword>
<dbReference type="InterPro" id="IPR013783">
    <property type="entry name" value="Ig-like_fold"/>
</dbReference>
<dbReference type="SMART" id="SM00409">
    <property type="entry name" value="IG"/>
    <property type="match status" value="1"/>
</dbReference>
<keyword evidence="6" id="KW-0472">Membrane</keyword>
<dbReference type="Pfam" id="PF13927">
    <property type="entry name" value="Ig_3"/>
    <property type="match status" value="1"/>
</dbReference>
<evidence type="ECO:0000259" key="10">
    <source>
        <dbReference type="PROSITE" id="PS50835"/>
    </source>
</evidence>
<dbReference type="InterPro" id="IPR007110">
    <property type="entry name" value="Ig-like_dom"/>
</dbReference>
<dbReference type="GO" id="GO:0030425">
    <property type="term" value="C:dendrite"/>
    <property type="evidence" value="ECO:0007669"/>
    <property type="project" value="UniProtKB-SubCell"/>
</dbReference>
<keyword evidence="6" id="KW-1133">Transmembrane helix</keyword>
<keyword evidence="5" id="KW-0130">Cell adhesion</keyword>
<evidence type="ECO:0000313" key="11">
    <source>
        <dbReference type="EMBL" id="GLD72100.1"/>
    </source>
</evidence>
<name>A0AAD3NGP5_LATJO</name>
<evidence type="ECO:0000256" key="5">
    <source>
        <dbReference type="ARBA" id="ARBA00022889"/>
    </source>
</evidence>
<accession>A0AAD3NGP5</accession>
<evidence type="ECO:0000256" key="6">
    <source>
        <dbReference type="ARBA" id="ARBA00022989"/>
    </source>
</evidence>
<evidence type="ECO:0000256" key="7">
    <source>
        <dbReference type="ARBA" id="ARBA00023180"/>
    </source>
</evidence>
<evidence type="ECO:0000256" key="1">
    <source>
        <dbReference type="ARBA" id="ARBA00004279"/>
    </source>
</evidence>
<dbReference type="EMBL" id="BRZM01000859">
    <property type="protein sequence ID" value="GLD72100.1"/>
    <property type="molecule type" value="Genomic_DNA"/>
</dbReference>
<sequence>MSDGTPGDLLIQTGHVTSHHSDPQTIMLDEKPSSVQIMDKSKYCRGQITTLDPATDLPPLTQYAATKDDVSAVFACIATHVVDKSRDRPGTFPIHYPSETVNLEIKTPIAEGDNVTLKCQADGNPPPSSFFFHIKGQKMLVKNSDTYTLTAINREDTGEYKCSLSDNEKLEASQSILVNCEYS</sequence>
<comment type="caution">
    <text evidence="11">The sequence shown here is derived from an EMBL/GenBank/DDBJ whole genome shotgun (WGS) entry which is preliminary data.</text>
</comment>
<dbReference type="GO" id="GO:0007155">
    <property type="term" value="P:cell adhesion"/>
    <property type="evidence" value="ECO:0007669"/>
    <property type="project" value="UniProtKB-KW"/>
</dbReference>
<keyword evidence="4" id="KW-0812">Transmembrane</keyword>
<protein>
    <submittedName>
        <fullName evidence="11">CD166 antigen homolog</fullName>
    </submittedName>
</protein>
<feature type="region of interest" description="Disordered" evidence="9">
    <location>
        <begin position="1"/>
        <end position="24"/>
    </location>
</feature>
<proteinExistence type="predicted"/>
<feature type="domain" description="Ig-like" evidence="10">
    <location>
        <begin position="97"/>
        <end position="178"/>
    </location>
</feature>
<keyword evidence="12" id="KW-1185">Reference proteome</keyword>
<evidence type="ECO:0000256" key="8">
    <source>
        <dbReference type="ARBA" id="ARBA00023273"/>
    </source>
</evidence>
<dbReference type="Proteomes" id="UP001279410">
    <property type="component" value="Unassembled WGS sequence"/>
</dbReference>